<feature type="region of interest" description="Disordered" evidence="1">
    <location>
        <begin position="32"/>
        <end position="52"/>
    </location>
</feature>
<sequence length="492" mass="54849">MALQDGQYGHRLIDLVNNWREARDTRRMLREELTSHSREQTPAPSPVPLDDSTVQTSLQTILTEVRHLQRQSAGYCDHCGALGRVAIAQEELAAIVRGHLALERTGTPENRTSCPTPSTTASETQATLQKLATELTLAFQQMQEALKGSTMLVEETRRSHEHEQREQPFDNAPLRDDLRQVKADMRDLKESLALVQQKSEQDTKRLLQQLEHLGDVVTVSNCKPNEDPPASQKDQQRMLEGLQHVTELIGIDHRKAREDAAVVRQSVCVLEAAVCQFKDSLTTSQQQSAEEMMQRLSVLEDLLATSQTAEPSRLPCQPAIPDDVILRRSGPTWVELTWEEPCELLLELRSAGFRRTELAFPPVQLEGLRPNTEYAVAVSTICEKQQPVPKLSFVTPQEDELSSGATTSLTAVMKDLGSIKQSVDVIHAAAANAELLRHLGALQDRWASLQVSCLTEEMQKLQAGNDQMKEHISMELKPVLSELQGIHQALAS</sequence>
<feature type="domain" description="Fibronectin type-III" evidence="2">
    <location>
        <begin position="318"/>
        <end position="387"/>
    </location>
</feature>
<name>A0A812KIB8_9DINO</name>
<reference evidence="3" key="1">
    <citation type="submission" date="2021-02" db="EMBL/GenBank/DDBJ databases">
        <authorList>
            <person name="Dougan E. K."/>
            <person name="Rhodes N."/>
            <person name="Thang M."/>
            <person name="Chan C."/>
        </authorList>
    </citation>
    <scope>NUCLEOTIDE SEQUENCE</scope>
</reference>
<organism evidence="3 4">
    <name type="scientific">Symbiodinium natans</name>
    <dbReference type="NCBI Taxonomy" id="878477"/>
    <lineage>
        <taxon>Eukaryota</taxon>
        <taxon>Sar</taxon>
        <taxon>Alveolata</taxon>
        <taxon>Dinophyceae</taxon>
        <taxon>Suessiales</taxon>
        <taxon>Symbiodiniaceae</taxon>
        <taxon>Symbiodinium</taxon>
    </lineage>
</organism>
<dbReference type="OrthoDB" id="445293at2759"/>
<dbReference type="EMBL" id="CAJNDS010000680">
    <property type="protein sequence ID" value="CAE7227752.1"/>
    <property type="molecule type" value="Genomic_DNA"/>
</dbReference>
<accession>A0A812KIB8</accession>
<evidence type="ECO:0000313" key="3">
    <source>
        <dbReference type="EMBL" id="CAE7227752.1"/>
    </source>
</evidence>
<evidence type="ECO:0000259" key="2">
    <source>
        <dbReference type="SMART" id="SM00060"/>
    </source>
</evidence>
<proteinExistence type="predicted"/>
<protein>
    <submittedName>
        <fullName evidence="3">ANKK1 protein</fullName>
    </submittedName>
</protein>
<dbReference type="InterPro" id="IPR003961">
    <property type="entry name" value="FN3_dom"/>
</dbReference>
<dbReference type="SMART" id="SM00060">
    <property type="entry name" value="FN3"/>
    <property type="match status" value="1"/>
</dbReference>
<evidence type="ECO:0000313" key="4">
    <source>
        <dbReference type="Proteomes" id="UP000604046"/>
    </source>
</evidence>
<gene>
    <name evidence="3" type="primary">ANKK1</name>
    <name evidence="3" type="ORF">SNAT2548_LOCUS9009</name>
</gene>
<dbReference type="Proteomes" id="UP000604046">
    <property type="component" value="Unassembled WGS sequence"/>
</dbReference>
<comment type="caution">
    <text evidence="3">The sequence shown here is derived from an EMBL/GenBank/DDBJ whole genome shotgun (WGS) entry which is preliminary data.</text>
</comment>
<evidence type="ECO:0000256" key="1">
    <source>
        <dbReference type="SAM" id="MobiDB-lite"/>
    </source>
</evidence>
<dbReference type="AlphaFoldDB" id="A0A812KIB8"/>
<keyword evidence="4" id="KW-1185">Reference proteome</keyword>